<keyword evidence="3" id="KW-1185">Reference proteome</keyword>
<dbReference type="AlphaFoldDB" id="T1KBP7"/>
<dbReference type="InterPro" id="IPR004245">
    <property type="entry name" value="DUF229"/>
</dbReference>
<feature type="transmembrane region" description="Helical" evidence="1">
    <location>
        <begin position="12"/>
        <end position="31"/>
    </location>
</feature>
<dbReference type="HOGENOM" id="CLU_018076_2_1_1"/>
<dbReference type="EMBL" id="CAEY01001954">
    <property type="status" value="NOT_ANNOTATED_CDS"/>
    <property type="molecule type" value="Genomic_DNA"/>
</dbReference>
<reference evidence="2" key="2">
    <citation type="submission" date="2015-06" db="UniProtKB">
        <authorList>
            <consortium name="EnsemblMetazoa"/>
        </authorList>
    </citation>
    <scope>IDENTIFICATION</scope>
</reference>
<accession>T1KBP7</accession>
<proteinExistence type="predicted"/>
<organism evidence="2 3">
    <name type="scientific">Tetranychus urticae</name>
    <name type="common">Two-spotted spider mite</name>
    <dbReference type="NCBI Taxonomy" id="32264"/>
    <lineage>
        <taxon>Eukaryota</taxon>
        <taxon>Metazoa</taxon>
        <taxon>Ecdysozoa</taxon>
        <taxon>Arthropoda</taxon>
        <taxon>Chelicerata</taxon>
        <taxon>Arachnida</taxon>
        <taxon>Acari</taxon>
        <taxon>Acariformes</taxon>
        <taxon>Trombidiformes</taxon>
        <taxon>Prostigmata</taxon>
        <taxon>Eleutherengona</taxon>
        <taxon>Raphignathae</taxon>
        <taxon>Tetranychoidea</taxon>
        <taxon>Tetranychidae</taxon>
        <taxon>Tetranychus</taxon>
    </lineage>
</organism>
<evidence type="ECO:0000313" key="2">
    <source>
        <dbReference type="EnsemblMetazoa" id="tetur08g04830.1"/>
    </source>
</evidence>
<protein>
    <submittedName>
        <fullName evidence="2">Uncharacterized protein</fullName>
    </submittedName>
</protein>
<dbReference type="PANTHER" id="PTHR10974:SF48">
    <property type="entry name" value="SULFATASE DOMAIN-CONTAINING PROTEIN"/>
    <property type="match status" value="1"/>
</dbReference>
<dbReference type="CDD" id="cd16021">
    <property type="entry name" value="ALP_like"/>
    <property type="match status" value="1"/>
</dbReference>
<reference evidence="3" key="1">
    <citation type="submission" date="2011-08" db="EMBL/GenBank/DDBJ databases">
        <authorList>
            <person name="Rombauts S."/>
        </authorList>
    </citation>
    <scope>NUCLEOTIDE SEQUENCE</scope>
    <source>
        <strain evidence="3">London</strain>
    </source>
</reference>
<dbReference type="Pfam" id="PF02995">
    <property type="entry name" value="DUF229"/>
    <property type="match status" value="1"/>
</dbReference>
<keyword evidence="1" id="KW-1133">Transmembrane helix</keyword>
<dbReference type="GO" id="GO:0005615">
    <property type="term" value="C:extracellular space"/>
    <property type="evidence" value="ECO:0007669"/>
    <property type="project" value="TreeGrafter"/>
</dbReference>
<dbReference type="SUPFAM" id="SSF53649">
    <property type="entry name" value="Alkaline phosphatase-like"/>
    <property type="match status" value="1"/>
</dbReference>
<dbReference type="EnsemblMetazoa" id="tetur08g04830.1">
    <property type="protein sequence ID" value="tetur08g04830.1"/>
    <property type="gene ID" value="tetur08g04830"/>
</dbReference>
<keyword evidence="1" id="KW-0812">Transmembrane</keyword>
<dbReference type="InterPro" id="IPR017850">
    <property type="entry name" value="Alkaline_phosphatase_core_sf"/>
</dbReference>
<keyword evidence="1" id="KW-0472">Membrane</keyword>
<dbReference type="STRING" id="32264.T1KBP7"/>
<dbReference type="Proteomes" id="UP000015104">
    <property type="component" value="Unassembled WGS sequence"/>
</dbReference>
<dbReference type="Gene3D" id="3.40.720.10">
    <property type="entry name" value="Alkaline Phosphatase, subunit A"/>
    <property type="match status" value="1"/>
</dbReference>
<dbReference type="PANTHER" id="PTHR10974">
    <property type="entry name" value="FI08016P-RELATED"/>
    <property type="match status" value="1"/>
</dbReference>
<evidence type="ECO:0000313" key="3">
    <source>
        <dbReference type="Proteomes" id="UP000015104"/>
    </source>
</evidence>
<evidence type="ECO:0000256" key="1">
    <source>
        <dbReference type="SAM" id="Phobius"/>
    </source>
</evidence>
<sequence>MGLKLELSKRRMIFALFSFLLVYMICELLFIGEFSTPDQENVYDYENDWYESNSTVCDLPFRMHPYDTTIKDLIRRKPNKIVCIKSDDGAYDSLYNLYQGQSLSYMNDDDPIVRIFRIRDHEKSLKCLYQPFDRDGNDDGIKFLEKRPIIGHKLDLEKIGAEFVNIECYLSGALVYSNIHSWPSRVPSHADATSSNNKDHSIINNYPTLYVNKQSVMFLVIESMSLLNFDRFMVKTKEALSKLSNNFILRGLNKMADNSYPNMMPLLSGKFILVVRTNEVRNFMAHLYGKTENSCFYCLPHMRYRPYYGEWPFEFEVGKGPYDDVQFIWDDFKRQNYTTGYIEDDPKFALFNYLAEGFKKPPTDWYPRPYWLRMDYEQGIESPTFCYKQKPKIIYWLKQIKQFLNKVNKTKQPFFLWSFYIQVTHEDFNNAQLIDQYIADFINSYRHILENTVFVIMGDHNNRYGPLFMTGYGQIETRMPLFNIHVPPQLLHKHKHLAHYLKMNEKRLTTWLDVREMLKDIVSGNYEPIVSFSKRDVYSVWREEVPLDRTCKDALIPMEFCLCLKRLNFPVDSQLAQIVSTALVTRLNQALSQFNNLCYQLSLKDVHSVKIVRLPGESNPNNRVEVTLSVNPSNGLFQAQLYLKNTKILNNSGIDDWMLEGDVSRLDSYGNQSLCINDRVLRKYCYCREVIHSR</sequence>
<dbReference type="eggNOG" id="ENOG502RMS7">
    <property type="taxonomic scope" value="Eukaryota"/>
</dbReference>
<name>T1KBP7_TETUR</name>